<proteinExistence type="predicted"/>
<dbReference type="InterPro" id="IPR011335">
    <property type="entry name" value="Restrct_endonuc-II-like"/>
</dbReference>
<keyword evidence="2" id="KW-0255">Endonuclease</keyword>
<feature type="domain" description="Restriction endonuclease type II-like" evidence="1">
    <location>
        <begin position="200"/>
        <end position="292"/>
    </location>
</feature>
<keyword evidence="3" id="KW-1185">Reference proteome</keyword>
<reference evidence="2 3" key="1">
    <citation type="submission" date="2016-10" db="EMBL/GenBank/DDBJ databases">
        <authorList>
            <person name="de Groot N.N."/>
        </authorList>
    </citation>
    <scope>NUCLEOTIDE SEQUENCE [LARGE SCALE GENOMIC DNA]</scope>
    <source>
        <strain evidence="2 3">DSM 45434</strain>
    </source>
</reference>
<protein>
    <submittedName>
        <fullName evidence="2">Very-short-patch-repair endonuclease</fullName>
    </submittedName>
</protein>
<accession>A0A1H1N2U8</accession>
<dbReference type="Pfam" id="PF18741">
    <property type="entry name" value="MTES_1575"/>
    <property type="match status" value="1"/>
</dbReference>
<dbReference type="eggNOG" id="COG5340">
    <property type="taxonomic scope" value="Bacteria"/>
</dbReference>
<organism evidence="2 3">
    <name type="scientific">Corynebacterium timonense</name>
    <dbReference type="NCBI Taxonomy" id="441500"/>
    <lineage>
        <taxon>Bacteria</taxon>
        <taxon>Bacillati</taxon>
        <taxon>Actinomycetota</taxon>
        <taxon>Actinomycetes</taxon>
        <taxon>Mycobacteriales</taxon>
        <taxon>Corynebacteriaceae</taxon>
        <taxon>Corynebacterium</taxon>
    </lineage>
</organism>
<dbReference type="SUPFAM" id="SSF52980">
    <property type="entry name" value="Restriction endonuclease-like"/>
    <property type="match status" value="1"/>
</dbReference>
<name>A0A1H1N2U8_9CORY</name>
<sequence length="300" mass="33824">MARQRARRAELCAGIIDTRQLTHDRARHEGGPSRVQLSPQLYYPAELWEALPGHERRLLLACAAGRNNRKTSLIGRSAARVGGMWVVALTEERVELAMPGASLGPSVRKNPGYKAYHFNLHQSETYESDGYRATRLTRTAIDIARLHGFAEGLVAFDWLLRSGGTKRDVEREVRRMGRFKGVRTVRRCLRHATALSESPFESLARALLIEAGLNPQPQYSIGAYRADLCIGGWLLIEIDGDSKYETDTAEVIKRENDRKKRIENQGYTIMRYRPKELLAHPATFIAEVTAALHHQRQLGA</sequence>
<dbReference type="Gene3D" id="3.40.960.10">
    <property type="entry name" value="VSR Endonuclease"/>
    <property type="match status" value="1"/>
</dbReference>
<keyword evidence="2" id="KW-0540">Nuclease</keyword>
<keyword evidence="2" id="KW-0378">Hydrolase</keyword>
<evidence type="ECO:0000313" key="3">
    <source>
        <dbReference type="Proteomes" id="UP000182237"/>
    </source>
</evidence>
<dbReference type="RefSeq" id="WP_051011404.1">
    <property type="nucleotide sequence ID" value="NZ_LT629765.1"/>
</dbReference>
<gene>
    <name evidence="2" type="ORF">SAMN04488539_0672</name>
</gene>
<dbReference type="EMBL" id="LT629765">
    <property type="protein sequence ID" value="SDR93292.1"/>
    <property type="molecule type" value="Genomic_DNA"/>
</dbReference>
<dbReference type="STRING" id="1203190.GCA_000312345_00104"/>
<dbReference type="GO" id="GO:0004519">
    <property type="term" value="F:endonuclease activity"/>
    <property type="evidence" value="ECO:0007669"/>
    <property type="project" value="UniProtKB-KW"/>
</dbReference>
<evidence type="ECO:0000259" key="1">
    <source>
        <dbReference type="Pfam" id="PF18741"/>
    </source>
</evidence>
<dbReference type="AlphaFoldDB" id="A0A1H1N2U8"/>
<dbReference type="InterPro" id="IPR049468">
    <property type="entry name" value="Restrct_endonuc-II-like_dom"/>
</dbReference>
<evidence type="ECO:0000313" key="2">
    <source>
        <dbReference type="EMBL" id="SDR93292.1"/>
    </source>
</evidence>
<dbReference type="Proteomes" id="UP000182237">
    <property type="component" value="Chromosome I"/>
</dbReference>